<dbReference type="AlphaFoldDB" id="A0A4Q9HKR8"/>
<evidence type="ECO:0000313" key="3">
    <source>
        <dbReference type="EMBL" id="TBO55306.1"/>
    </source>
</evidence>
<evidence type="ECO:0000256" key="2">
    <source>
        <dbReference type="SAM" id="SignalP"/>
    </source>
</evidence>
<sequence length="216" mass="23235">MRNTKHLSPAVRTTAFSVCALLAATVLTACGAGGESGAKAAKDGVSTLETGSPAPDGKPDAAATPKVDSRRPQLRMDSTEEEIDKLDNAYNACLQAHGVPMNTKRAELAGAKQAWPMQGKEITTKYKSAFDACLVKLPRRPPEQDPAVNPHYTDDYRAYVKCINKSGMRVKMLQDEHGIATGWNYADDNGTNGFSEAKQNEIDKTCEKEAFGGKKG</sequence>
<accession>A0A4Q9HKR8</accession>
<name>A0A4Q9HKR8_STRKA</name>
<feature type="signal peptide" evidence="2">
    <location>
        <begin position="1"/>
        <end position="31"/>
    </location>
</feature>
<protein>
    <recommendedName>
        <fullName evidence="5">Lipoprotein</fullName>
    </recommendedName>
</protein>
<keyword evidence="4" id="KW-1185">Reference proteome</keyword>
<dbReference type="Proteomes" id="UP000292452">
    <property type="component" value="Unassembled WGS sequence"/>
</dbReference>
<evidence type="ECO:0000313" key="4">
    <source>
        <dbReference type="Proteomes" id="UP000292452"/>
    </source>
</evidence>
<evidence type="ECO:0000256" key="1">
    <source>
        <dbReference type="SAM" id="MobiDB-lite"/>
    </source>
</evidence>
<feature type="region of interest" description="Disordered" evidence="1">
    <location>
        <begin position="38"/>
        <end position="73"/>
    </location>
</feature>
<evidence type="ECO:0008006" key="5">
    <source>
        <dbReference type="Google" id="ProtNLM"/>
    </source>
</evidence>
<dbReference type="EMBL" id="SIXH01000542">
    <property type="protein sequence ID" value="TBO55306.1"/>
    <property type="molecule type" value="Genomic_DNA"/>
</dbReference>
<dbReference type="PROSITE" id="PS51257">
    <property type="entry name" value="PROKAR_LIPOPROTEIN"/>
    <property type="match status" value="1"/>
</dbReference>
<organism evidence="3 4">
    <name type="scientific">Streptomyces kasugaensis</name>
    <dbReference type="NCBI Taxonomy" id="1946"/>
    <lineage>
        <taxon>Bacteria</taxon>
        <taxon>Bacillati</taxon>
        <taxon>Actinomycetota</taxon>
        <taxon>Actinomycetes</taxon>
        <taxon>Kitasatosporales</taxon>
        <taxon>Streptomycetaceae</taxon>
        <taxon>Streptomyces</taxon>
    </lineage>
</organism>
<keyword evidence="2" id="KW-0732">Signal</keyword>
<gene>
    <name evidence="3" type="ORF">EYS09_33955</name>
</gene>
<comment type="caution">
    <text evidence="3">The sequence shown here is derived from an EMBL/GenBank/DDBJ whole genome shotgun (WGS) entry which is preliminary data.</text>
</comment>
<reference evidence="3 4" key="1">
    <citation type="submission" date="2019-02" db="EMBL/GenBank/DDBJ databases">
        <title>Draft Genome Sequence of Streptomyces sp. AM-2504, identified by 16S rRNA comparative analysis as a Streptomyces Kasugaensis strain.</title>
        <authorList>
            <person name="Napolioni V."/>
            <person name="Giuliodori A.M."/>
            <person name="Spurio R."/>
            <person name="Fabbretti A."/>
        </authorList>
    </citation>
    <scope>NUCLEOTIDE SEQUENCE [LARGE SCALE GENOMIC DNA]</scope>
    <source>
        <strain evidence="3 4">AM-2504</strain>
    </source>
</reference>
<dbReference type="RefSeq" id="WP_131126099.1">
    <property type="nucleotide sequence ID" value="NZ_SIXH01000542.1"/>
</dbReference>
<feature type="chain" id="PRO_5039544299" description="Lipoprotein" evidence="2">
    <location>
        <begin position="32"/>
        <end position="216"/>
    </location>
</feature>
<proteinExistence type="predicted"/>